<keyword evidence="7" id="KW-0418">Kinase</keyword>
<evidence type="ECO:0000256" key="8">
    <source>
        <dbReference type="ARBA" id="ARBA00022946"/>
    </source>
</evidence>
<evidence type="ECO:0000256" key="3">
    <source>
        <dbReference type="ARBA" id="ARBA00022528"/>
    </source>
</evidence>
<dbReference type="EMBL" id="BRXU01000020">
    <property type="protein sequence ID" value="GLC57924.1"/>
    <property type="molecule type" value="Genomic_DNA"/>
</dbReference>
<feature type="region of interest" description="Disordered" evidence="14">
    <location>
        <begin position="665"/>
        <end position="700"/>
    </location>
</feature>
<evidence type="ECO:0000313" key="15">
    <source>
        <dbReference type="EMBL" id="GLC57924.1"/>
    </source>
</evidence>
<evidence type="ECO:0000256" key="7">
    <source>
        <dbReference type="ARBA" id="ARBA00022777"/>
    </source>
</evidence>
<organism evidence="15 16">
    <name type="scientific">Pleodorina starrii</name>
    <dbReference type="NCBI Taxonomy" id="330485"/>
    <lineage>
        <taxon>Eukaryota</taxon>
        <taxon>Viridiplantae</taxon>
        <taxon>Chlorophyta</taxon>
        <taxon>core chlorophytes</taxon>
        <taxon>Chlorophyceae</taxon>
        <taxon>CS clade</taxon>
        <taxon>Chlamydomonadales</taxon>
        <taxon>Volvocaceae</taxon>
        <taxon>Pleodorina</taxon>
    </lineage>
</organism>
<keyword evidence="9" id="KW-1133">Transmembrane helix</keyword>
<feature type="region of interest" description="Disordered" evidence="14">
    <location>
        <begin position="953"/>
        <end position="982"/>
    </location>
</feature>
<feature type="compositionally biased region" description="Low complexity" evidence="14">
    <location>
        <begin position="913"/>
        <end position="923"/>
    </location>
</feature>
<keyword evidence="8" id="KW-0809">Transit peptide</keyword>
<reference evidence="15 16" key="1">
    <citation type="journal article" date="2023" name="Commun. Biol.">
        <title>Reorganization of the ancestral sex-determining regions during the evolution of trioecy in Pleodorina starrii.</title>
        <authorList>
            <person name="Takahashi K."/>
            <person name="Suzuki S."/>
            <person name="Kawai-Toyooka H."/>
            <person name="Yamamoto K."/>
            <person name="Hamaji T."/>
            <person name="Ootsuki R."/>
            <person name="Yamaguchi H."/>
            <person name="Kawachi M."/>
            <person name="Higashiyama T."/>
            <person name="Nozaki H."/>
        </authorList>
    </citation>
    <scope>NUCLEOTIDE SEQUENCE [LARGE SCALE GENOMIC DNA]</scope>
    <source>
        <strain evidence="15 16">NIES-4479</strain>
    </source>
</reference>
<evidence type="ECO:0000256" key="1">
    <source>
        <dbReference type="ARBA" id="ARBA00004508"/>
    </source>
</evidence>
<comment type="caution">
    <text evidence="15">The sequence shown here is derived from an EMBL/GenBank/DDBJ whole genome shotgun (WGS) entry which is preliminary data.</text>
</comment>
<dbReference type="GO" id="GO:0010276">
    <property type="term" value="F:phytol kinase activity"/>
    <property type="evidence" value="ECO:0007669"/>
    <property type="project" value="UniProtKB-EC"/>
</dbReference>
<dbReference type="EC" id="2.7.1.182" evidence="12"/>
<feature type="region of interest" description="Disordered" evidence="14">
    <location>
        <begin position="367"/>
        <end position="407"/>
    </location>
</feature>
<dbReference type="PANTHER" id="PTHR32523">
    <property type="entry name" value="PHYTOL KINASE 1, CHLOROPLASTIC"/>
    <property type="match status" value="1"/>
</dbReference>
<evidence type="ECO:0000256" key="14">
    <source>
        <dbReference type="SAM" id="MobiDB-lite"/>
    </source>
</evidence>
<dbReference type="Proteomes" id="UP001165080">
    <property type="component" value="Unassembled WGS sequence"/>
</dbReference>
<evidence type="ECO:0000256" key="4">
    <source>
        <dbReference type="ARBA" id="ARBA00022640"/>
    </source>
</evidence>
<dbReference type="GO" id="GO:0009507">
    <property type="term" value="C:chloroplast"/>
    <property type="evidence" value="ECO:0007669"/>
    <property type="project" value="UniProtKB-SubCell"/>
</dbReference>
<name>A0A9W6BTH8_9CHLO</name>
<feature type="compositionally biased region" description="Gly residues" evidence="14">
    <location>
        <begin position="966"/>
        <end position="982"/>
    </location>
</feature>
<evidence type="ECO:0000313" key="16">
    <source>
        <dbReference type="Proteomes" id="UP001165080"/>
    </source>
</evidence>
<accession>A0A9W6BTH8</accession>
<evidence type="ECO:0000256" key="6">
    <source>
        <dbReference type="ARBA" id="ARBA00022692"/>
    </source>
</evidence>
<dbReference type="PANTHER" id="PTHR32523:SF8">
    <property type="entry name" value="DOLICHOL KINASE"/>
    <property type="match status" value="1"/>
</dbReference>
<comment type="pathway">
    <text evidence="11">Cofactor biosynthesis; tocopherol biosynthesis.</text>
</comment>
<evidence type="ECO:0000256" key="9">
    <source>
        <dbReference type="ARBA" id="ARBA00022989"/>
    </source>
</evidence>
<keyword evidence="5" id="KW-0808">Transferase</keyword>
<comment type="similarity">
    <text evidence="2">Belongs to the polyprenol kinase family.</text>
</comment>
<keyword evidence="3" id="KW-0150">Chloroplast</keyword>
<evidence type="ECO:0000256" key="12">
    <source>
        <dbReference type="ARBA" id="ARBA00039024"/>
    </source>
</evidence>
<comment type="subcellular location">
    <subcellularLocation>
        <location evidence="1">Plastid</location>
        <location evidence="1">Chloroplast membrane</location>
        <topology evidence="1">Multi-pass membrane protein</topology>
    </subcellularLocation>
</comment>
<feature type="compositionally biased region" description="Gly residues" evidence="14">
    <location>
        <begin position="665"/>
        <end position="692"/>
    </location>
</feature>
<proteinExistence type="inferred from homology"/>
<keyword evidence="6" id="KW-0812">Transmembrane</keyword>
<protein>
    <recommendedName>
        <fullName evidence="12">phytol kinase</fullName>
        <ecNumber evidence="12">2.7.1.182</ecNumber>
    </recommendedName>
</protein>
<feature type="compositionally biased region" description="Gly residues" evidence="14">
    <location>
        <begin position="371"/>
        <end position="383"/>
    </location>
</feature>
<keyword evidence="4" id="KW-0934">Plastid</keyword>
<dbReference type="GO" id="GO:0016020">
    <property type="term" value="C:membrane"/>
    <property type="evidence" value="ECO:0007669"/>
    <property type="project" value="UniProtKB-SubCell"/>
</dbReference>
<keyword evidence="10" id="KW-0472">Membrane</keyword>
<comment type="catalytic activity">
    <reaction evidence="13">
        <text>phytol + CTP = phytyl phosphate + CDP + H(+)</text>
        <dbReference type="Rhea" id="RHEA:38055"/>
        <dbReference type="ChEBI" id="CHEBI:15378"/>
        <dbReference type="ChEBI" id="CHEBI:17327"/>
        <dbReference type="ChEBI" id="CHEBI:37563"/>
        <dbReference type="ChEBI" id="CHEBI:58069"/>
        <dbReference type="ChEBI" id="CHEBI:75483"/>
        <dbReference type="EC" id="2.7.1.182"/>
    </reaction>
</comment>
<dbReference type="AlphaFoldDB" id="A0A9W6BTH8"/>
<dbReference type="InterPro" id="IPR039606">
    <property type="entry name" value="Phytol/farnesol_kinase"/>
</dbReference>
<evidence type="ECO:0000256" key="5">
    <source>
        <dbReference type="ARBA" id="ARBA00022679"/>
    </source>
</evidence>
<evidence type="ECO:0000256" key="11">
    <source>
        <dbReference type="ARBA" id="ARBA00024015"/>
    </source>
</evidence>
<keyword evidence="16" id="KW-1185">Reference proteome</keyword>
<evidence type="ECO:0000256" key="13">
    <source>
        <dbReference type="ARBA" id="ARBA00048889"/>
    </source>
</evidence>
<gene>
    <name evidence="15" type="primary">PLEST010117</name>
    <name evidence="15" type="ORF">PLESTB_001289900</name>
</gene>
<sequence length="1010" mass="105515">MDPTNSAIEEQGVRKVLRFATRISLAATLQPSASASTSLAAAMAEIDVEQIRKAALLVGSMADSSDGSMSLWRRRGRALAMVKMLAVALRRAESEPVKPARKAFLDVAVNTLRTFIKAVASVDTHRQDKTALPLAAASAFVRTGSLNCLSRLMAAAAVNTASLEPEELRLYQACISLLQGLKPFAIFWGINTVGHGAVRREVFTALAASQFYEHVLRGFAFVVGPSTDFTEQSRQEVLNMASEVCSARRKPELRPLLAQHGLPGPSLQFMLTAMVVELLHSWDGGPRYGLSPEAEVVLRRSVLGPAGTLSLSTVLTDDALDTINGWLDLMASEQGETRAVCGRGMFSPAAVYEVYMRMSTCCMEAAAGQQPRGGGGAGASGGGEDARGDAPSQSVGGDHTADLRQPCPSPAAVISAVDGATAAGASAAPAPTRQEVVGRAEHCCIALQALRGAHDMLDRRTKPLTLPAGGGAPTDSSTAAPLVRPQRWWDGAARALHAATAIVPDFSSAGDAKEDTVVLVQQMLSARSQIGQELPVRLPAAPPPDVAAALAAGALPALEHLLRNAFKIQPVHPDPEPDSPLATLVFSWPALGWLLAYGDPRQAAALVATQGKVLEWMVRWETSDELRAASFTRSLALMTRAAAWVVAWRRETEDQSVAAAVAAGGSGAAGSAGRGDSGDGGGSSTAGGCGGGRADREDGPSRQLLRLTTLALATWLPRWTSYVIDDSDDLDALRQVTEVVCLALDQLDRLRLRRPTEGDAGADSGGSGAVELDAGTGVGGCTLQGGLPPSAEMRSMLAGAAAAAAAAEEEEDDAAAWRRLLVKRAHLGELLRCVAKHLTGRRHSKVRTGREAPLLRQLVLKAVSCCGDELLVRDSSSGSGSTDDGSRRGALTAQQLSRLVAKLQDEAPPPPTTGAAVGTSPPAADSPRLAPLAEASSLLRVCGYPRCRNMSGRSEADLEPGLQPYSGGGGARTRQSGEGGGGTEVWCCCRECGEAMVGRTRRRAGRSSQG</sequence>
<feature type="region of interest" description="Disordered" evidence="14">
    <location>
        <begin position="905"/>
        <end position="928"/>
    </location>
</feature>
<evidence type="ECO:0000256" key="2">
    <source>
        <dbReference type="ARBA" id="ARBA00010794"/>
    </source>
</evidence>
<evidence type="ECO:0000256" key="10">
    <source>
        <dbReference type="ARBA" id="ARBA00023136"/>
    </source>
</evidence>